<feature type="compositionally biased region" description="Polar residues" evidence="1">
    <location>
        <begin position="1"/>
        <end position="10"/>
    </location>
</feature>
<dbReference type="EMBL" id="JAEVFJ010000006">
    <property type="protein sequence ID" value="KAH8103909.1"/>
    <property type="molecule type" value="Genomic_DNA"/>
</dbReference>
<dbReference type="Proteomes" id="UP000813824">
    <property type="component" value="Unassembled WGS sequence"/>
</dbReference>
<reference evidence="2" key="1">
    <citation type="journal article" date="2021" name="New Phytol.">
        <title>Evolutionary innovations through gain and loss of genes in the ectomycorrhizal Boletales.</title>
        <authorList>
            <person name="Wu G."/>
            <person name="Miyauchi S."/>
            <person name="Morin E."/>
            <person name="Kuo A."/>
            <person name="Drula E."/>
            <person name="Varga T."/>
            <person name="Kohler A."/>
            <person name="Feng B."/>
            <person name="Cao Y."/>
            <person name="Lipzen A."/>
            <person name="Daum C."/>
            <person name="Hundley H."/>
            <person name="Pangilinan J."/>
            <person name="Johnson J."/>
            <person name="Barry K."/>
            <person name="LaButti K."/>
            <person name="Ng V."/>
            <person name="Ahrendt S."/>
            <person name="Min B."/>
            <person name="Choi I.G."/>
            <person name="Park H."/>
            <person name="Plett J.M."/>
            <person name="Magnuson J."/>
            <person name="Spatafora J.W."/>
            <person name="Nagy L.G."/>
            <person name="Henrissat B."/>
            <person name="Grigoriev I.V."/>
            <person name="Yang Z.L."/>
            <person name="Xu J."/>
            <person name="Martin F.M."/>
        </authorList>
    </citation>
    <scope>NUCLEOTIDE SEQUENCE</scope>
    <source>
        <strain evidence="2">KKN 215</strain>
    </source>
</reference>
<gene>
    <name evidence="2" type="ORF">BXZ70DRAFT_923311</name>
</gene>
<evidence type="ECO:0000256" key="1">
    <source>
        <dbReference type="SAM" id="MobiDB-lite"/>
    </source>
</evidence>
<evidence type="ECO:0000313" key="3">
    <source>
        <dbReference type="Proteomes" id="UP000813824"/>
    </source>
</evidence>
<feature type="compositionally biased region" description="Polar residues" evidence="1">
    <location>
        <begin position="33"/>
        <end position="42"/>
    </location>
</feature>
<evidence type="ECO:0000313" key="2">
    <source>
        <dbReference type="EMBL" id="KAH8103909.1"/>
    </source>
</evidence>
<accession>A0A8K0XT42</accession>
<organism evidence="2 3">
    <name type="scientific">Cristinia sonorae</name>
    <dbReference type="NCBI Taxonomy" id="1940300"/>
    <lineage>
        <taxon>Eukaryota</taxon>
        <taxon>Fungi</taxon>
        <taxon>Dikarya</taxon>
        <taxon>Basidiomycota</taxon>
        <taxon>Agaricomycotina</taxon>
        <taxon>Agaricomycetes</taxon>
        <taxon>Agaricomycetidae</taxon>
        <taxon>Agaricales</taxon>
        <taxon>Pleurotineae</taxon>
        <taxon>Stephanosporaceae</taxon>
        <taxon>Cristinia</taxon>
    </lineage>
</organism>
<feature type="region of interest" description="Disordered" evidence="1">
    <location>
        <begin position="1"/>
        <end position="50"/>
    </location>
</feature>
<protein>
    <submittedName>
        <fullName evidence="2">Uncharacterized protein</fullName>
    </submittedName>
</protein>
<comment type="caution">
    <text evidence="2">The sequence shown here is derived from an EMBL/GenBank/DDBJ whole genome shotgun (WGS) entry which is preliminary data.</text>
</comment>
<dbReference type="AlphaFoldDB" id="A0A8K0XT42"/>
<sequence>MISPTRNATMGTEEPLWRPRMPYRSRNGFLDSTRLQMQEQSTPPEPDPAVLPRIKRDEVQKQRFAEHVLRTKGTYFPELDELQAVSDRPETASSVKETLTELKEAHRKEVEELYEYEARLYLAEAMDRYLSKDEASPHPDIEKLYSTLRFPTHYAQSDFTSSWEATRYAHLKSTVPLQQLSSELQQQEQAIQRQKDSRFPINLAQYYQIRNKETQLRIARFLAADSSTRDRMMSEFGWAWRQVNNLVDEYQHNAEFSAEVRERLRDLESTDPRRRAAIR</sequence>
<proteinExistence type="predicted"/>
<name>A0A8K0XT42_9AGAR</name>
<dbReference type="OrthoDB" id="3058840at2759"/>
<keyword evidence="3" id="KW-1185">Reference proteome</keyword>